<evidence type="ECO:0000313" key="3">
    <source>
        <dbReference type="Proteomes" id="UP000294933"/>
    </source>
</evidence>
<protein>
    <submittedName>
        <fullName evidence="2">Uncharacterized protein</fullName>
    </submittedName>
</protein>
<reference evidence="2 3" key="1">
    <citation type="submission" date="2018-06" db="EMBL/GenBank/DDBJ databases">
        <title>A transcriptomic atlas of mushroom development highlights an independent origin of complex multicellularity.</title>
        <authorList>
            <consortium name="DOE Joint Genome Institute"/>
            <person name="Krizsan K."/>
            <person name="Almasi E."/>
            <person name="Merenyi Z."/>
            <person name="Sahu N."/>
            <person name="Viragh M."/>
            <person name="Koszo T."/>
            <person name="Mondo S."/>
            <person name="Kiss B."/>
            <person name="Balint B."/>
            <person name="Kues U."/>
            <person name="Barry K."/>
            <person name="Hegedus J.C."/>
            <person name="Henrissat B."/>
            <person name="Johnson J."/>
            <person name="Lipzen A."/>
            <person name="Ohm R."/>
            <person name="Nagy I."/>
            <person name="Pangilinan J."/>
            <person name="Yan J."/>
            <person name="Xiong Y."/>
            <person name="Grigoriev I.V."/>
            <person name="Hibbett D.S."/>
            <person name="Nagy L.G."/>
        </authorList>
    </citation>
    <scope>NUCLEOTIDE SEQUENCE [LARGE SCALE GENOMIC DNA]</scope>
    <source>
        <strain evidence="2 3">SZMC22713</strain>
    </source>
</reference>
<accession>A0A4Y7PLP7</accession>
<name>A0A4Y7PLP7_9AGAM</name>
<keyword evidence="3" id="KW-1185">Reference proteome</keyword>
<feature type="region of interest" description="Disordered" evidence="1">
    <location>
        <begin position="308"/>
        <end position="406"/>
    </location>
</feature>
<feature type="compositionally biased region" description="Polar residues" evidence="1">
    <location>
        <begin position="509"/>
        <end position="535"/>
    </location>
</feature>
<proteinExistence type="predicted"/>
<gene>
    <name evidence="2" type="ORF">BD410DRAFT_844521</name>
</gene>
<dbReference type="AlphaFoldDB" id="A0A4Y7PLP7"/>
<feature type="region of interest" description="Disordered" evidence="1">
    <location>
        <begin position="492"/>
        <end position="648"/>
    </location>
</feature>
<dbReference type="Proteomes" id="UP000294933">
    <property type="component" value="Unassembled WGS sequence"/>
</dbReference>
<feature type="compositionally biased region" description="Low complexity" evidence="1">
    <location>
        <begin position="576"/>
        <end position="601"/>
    </location>
</feature>
<dbReference type="VEuPathDB" id="FungiDB:BD410DRAFT_844521"/>
<evidence type="ECO:0000313" key="2">
    <source>
        <dbReference type="EMBL" id="TDL16317.1"/>
    </source>
</evidence>
<feature type="region of interest" description="Disordered" evidence="1">
    <location>
        <begin position="805"/>
        <end position="838"/>
    </location>
</feature>
<feature type="compositionally biased region" description="Polar residues" evidence="1">
    <location>
        <begin position="661"/>
        <end position="670"/>
    </location>
</feature>
<feature type="compositionally biased region" description="Basic residues" evidence="1">
    <location>
        <begin position="363"/>
        <end position="372"/>
    </location>
</feature>
<feature type="region of interest" description="Disordered" evidence="1">
    <location>
        <begin position="935"/>
        <end position="954"/>
    </location>
</feature>
<feature type="compositionally biased region" description="Gly residues" evidence="1">
    <location>
        <begin position="623"/>
        <end position="643"/>
    </location>
</feature>
<feature type="compositionally biased region" description="Polar residues" evidence="1">
    <location>
        <begin position="318"/>
        <end position="328"/>
    </location>
</feature>
<evidence type="ECO:0000256" key="1">
    <source>
        <dbReference type="SAM" id="MobiDB-lite"/>
    </source>
</evidence>
<feature type="compositionally biased region" description="Polar residues" evidence="1">
    <location>
        <begin position="702"/>
        <end position="711"/>
    </location>
</feature>
<organism evidence="2 3">
    <name type="scientific">Rickenella mellea</name>
    <dbReference type="NCBI Taxonomy" id="50990"/>
    <lineage>
        <taxon>Eukaryota</taxon>
        <taxon>Fungi</taxon>
        <taxon>Dikarya</taxon>
        <taxon>Basidiomycota</taxon>
        <taxon>Agaricomycotina</taxon>
        <taxon>Agaricomycetes</taxon>
        <taxon>Hymenochaetales</taxon>
        <taxon>Rickenellaceae</taxon>
        <taxon>Rickenella</taxon>
    </lineage>
</organism>
<dbReference type="EMBL" id="ML170246">
    <property type="protein sequence ID" value="TDL16317.1"/>
    <property type="molecule type" value="Genomic_DNA"/>
</dbReference>
<sequence length="1083" mass="119030">MTTTIKNPATYVGTDVRYEGQRMEIWSPNCHSLASYPGLPQVFVKDRLFDGSEGRADFGLFPQVLTEETIHYALLKRRRSDYPEWFALTEHWKPTHPNDSNHGSPSPQFTQRLIQRCRDLEARRVDLKGVYRKRNAAPPSHSAWTSSPTESDILTACAPSSWEVAVDRMAKLQRFIKEKSALYEWYKVQLRTLESWRGDLLHGVPQALPDPNSPDGSPLFMGGWVNHLSQPSLDILLAVGVPCFIIHEYIPTIDFYDDGGGPVERRQRVERCSFLLEVDKRACDDNPFDKLAKTLGLSQNTLMCRGYGYPGPREAQPNPRSLSGSWSQILPDRPPGQTYLPLPPSPACSNSDPESSDDDIPRMKARPSKQLRPKPPPIQKQYPTEQMHFSDRSPRPNLQDDDGDGDDYDKWLVNPQWKPRRLYVVGKNSKLRDADVWFDRENGRTFHFMTPLKFVAPLRPDGSDEWGRPFPTCYMNPSKSKPSTWIYKSHAPGKGWAGMKSKKSEESTQRVASSSTTRESSTKIALSSGTSFSRHSSVKMGVPSWRQGALSSTVEASPSRDPKSSSLRHAGVSSLRTGASSRRPGASSSRGASSSGQGASSPVSLWGDCSAPWGDSSTIWGDNQGGWGDQGGWGEQGSKGDQGGWADTWSHDANFAAQTRLGTSTQSQVPATDAPMIMNESPTPAVSMRQRSPRSDIARPLTESTSRQTMSTPLASVAAGAAQETVLLSNSDMVMEPPSPEPAPQKGFQVPATSLYSLPTVETSSTLNPPPNPGRTRSMTPPAANEFCLSQNSDVVMELPSTELAAGQRLQRSDAEVLSRPSSPPPSTAEAALSESRTPRPVDVALGAAQQPKGATVPSNADVDMEDGEILDDEIASRPVSPVQRWTPQSQVHRYQHPAYTASVTHPYQHPMYPLPSASSYQYPPYPRSIDQLFPPSLAPQHPQNPPSIAPQHPLYASPSSVAVPIPYHVPGAAYPLSPYVVAPIAHQNASPHAPTPPGAPMFAIFPLTPDAIENITKEFKPTNREKRNTKRRIKRTGNNIDPFAGMTGAVTGAAMNYARKCIFVPNKKKIDSRDRRRGEDDS</sequence>
<feature type="region of interest" description="Disordered" evidence="1">
    <location>
        <begin position="661"/>
        <end position="711"/>
    </location>
</feature>
<feature type="region of interest" description="Disordered" evidence="1">
    <location>
        <begin position="761"/>
        <end position="780"/>
    </location>
</feature>